<organism evidence="1 2">
    <name type="scientific">Diphasiastrum complanatum</name>
    <name type="common">Issler's clubmoss</name>
    <name type="synonym">Lycopodium complanatum</name>
    <dbReference type="NCBI Taxonomy" id="34168"/>
    <lineage>
        <taxon>Eukaryota</taxon>
        <taxon>Viridiplantae</taxon>
        <taxon>Streptophyta</taxon>
        <taxon>Embryophyta</taxon>
        <taxon>Tracheophyta</taxon>
        <taxon>Lycopodiopsida</taxon>
        <taxon>Lycopodiales</taxon>
        <taxon>Lycopodiaceae</taxon>
        <taxon>Lycopodioideae</taxon>
        <taxon>Diphasiastrum</taxon>
    </lineage>
</organism>
<accession>A0ACC2BJ16</accession>
<keyword evidence="2" id="KW-1185">Reference proteome</keyword>
<name>A0ACC2BJ16_DIPCM</name>
<dbReference type="Proteomes" id="UP001162992">
    <property type="component" value="Chromosome 15"/>
</dbReference>
<evidence type="ECO:0000313" key="2">
    <source>
        <dbReference type="Proteomes" id="UP001162992"/>
    </source>
</evidence>
<dbReference type="EMBL" id="CM055106">
    <property type="protein sequence ID" value="KAJ7529761.1"/>
    <property type="molecule type" value="Genomic_DNA"/>
</dbReference>
<sequence length="74" mass="8057">MVIQRLATLPILILLLLTMVASLYAVVDDGVGFTSFESQGNVDGAGATSFESQVDPNNDGGFHHKIVRKLLEYY</sequence>
<protein>
    <submittedName>
        <fullName evidence="1">Uncharacterized protein</fullName>
    </submittedName>
</protein>
<gene>
    <name evidence="1" type="ORF">O6H91_15G064400</name>
</gene>
<proteinExistence type="predicted"/>
<evidence type="ECO:0000313" key="1">
    <source>
        <dbReference type="EMBL" id="KAJ7529761.1"/>
    </source>
</evidence>
<reference evidence="2" key="1">
    <citation type="journal article" date="2024" name="Proc. Natl. Acad. Sci. U.S.A.">
        <title>Extraordinary preservation of gene collinearity over three hundred million years revealed in homosporous lycophytes.</title>
        <authorList>
            <person name="Li C."/>
            <person name="Wickell D."/>
            <person name="Kuo L.Y."/>
            <person name="Chen X."/>
            <person name="Nie B."/>
            <person name="Liao X."/>
            <person name="Peng D."/>
            <person name="Ji J."/>
            <person name="Jenkins J."/>
            <person name="Williams M."/>
            <person name="Shu S."/>
            <person name="Plott C."/>
            <person name="Barry K."/>
            <person name="Rajasekar S."/>
            <person name="Grimwood J."/>
            <person name="Han X."/>
            <person name="Sun S."/>
            <person name="Hou Z."/>
            <person name="He W."/>
            <person name="Dai G."/>
            <person name="Sun C."/>
            <person name="Schmutz J."/>
            <person name="Leebens-Mack J.H."/>
            <person name="Li F.W."/>
            <person name="Wang L."/>
        </authorList>
    </citation>
    <scope>NUCLEOTIDE SEQUENCE [LARGE SCALE GENOMIC DNA]</scope>
    <source>
        <strain evidence="2">cv. PW_Plant_1</strain>
    </source>
</reference>
<comment type="caution">
    <text evidence="1">The sequence shown here is derived from an EMBL/GenBank/DDBJ whole genome shotgun (WGS) entry which is preliminary data.</text>
</comment>